<keyword evidence="2" id="KW-1185">Reference proteome</keyword>
<name>A0ABQ9XQG2_9EUKA</name>
<comment type="caution">
    <text evidence="1">The sequence shown here is derived from an EMBL/GenBank/DDBJ whole genome shotgun (WGS) entry which is preliminary data.</text>
</comment>
<accession>A0ABQ9XQG2</accession>
<proteinExistence type="predicted"/>
<dbReference type="Proteomes" id="UP001281761">
    <property type="component" value="Unassembled WGS sequence"/>
</dbReference>
<organism evidence="1 2">
    <name type="scientific">Blattamonas nauphoetae</name>
    <dbReference type="NCBI Taxonomy" id="2049346"/>
    <lineage>
        <taxon>Eukaryota</taxon>
        <taxon>Metamonada</taxon>
        <taxon>Preaxostyla</taxon>
        <taxon>Oxymonadida</taxon>
        <taxon>Blattamonas</taxon>
    </lineage>
</organism>
<reference evidence="1 2" key="1">
    <citation type="journal article" date="2022" name="bioRxiv">
        <title>Genomics of Preaxostyla Flagellates Illuminates Evolutionary Transitions and the Path Towards Mitochondrial Loss.</title>
        <authorList>
            <person name="Novak L.V.F."/>
            <person name="Treitli S.C."/>
            <person name="Pyrih J."/>
            <person name="Halakuc P."/>
            <person name="Pipaliya S.V."/>
            <person name="Vacek V."/>
            <person name="Brzon O."/>
            <person name="Soukal P."/>
            <person name="Eme L."/>
            <person name="Dacks J.B."/>
            <person name="Karnkowska A."/>
            <person name="Elias M."/>
            <person name="Hampl V."/>
        </authorList>
    </citation>
    <scope>NUCLEOTIDE SEQUENCE [LARGE SCALE GENOMIC DNA]</scope>
    <source>
        <strain evidence="1">NAU3</strain>
        <tissue evidence="1">Gut</tissue>
    </source>
</reference>
<dbReference type="EMBL" id="JARBJD010000098">
    <property type="protein sequence ID" value="KAK2952872.1"/>
    <property type="molecule type" value="Genomic_DNA"/>
</dbReference>
<protein>
    <submittedName>
        <fullName evidence="1">Uncharacterized protein</fullName>
    </submittedName>
</protein>
<sequence length="83" mass="8791">MTSSHLSNKPEQRLKAETSVEDLGSVLGLDSNTDGCEETAIQDVSLAEGACTGRDIEITHRSLELSGQRSSQTNGLGTRIVTS</sequence>
<evidence type="ECO:0000313" key="2">
    <source>
        <dbReference type="Proteomes" id="UP001281761"/>
    </source>
</evidence>
<evidence type="ECO:0000313" key="1">
    <source>
        <dbReference type="EMBL" id="KAK2952872.1"/>
    </source>
</evidence>
<gene>
    <name evidence="1" type="ORF">BLNAU_12193</name>
</gene>